<accession>A0A379DYT9</accession>
<reference evidence="2 3" key="1">
    <citation type="submission" date="2018-06" db="EMBL/GenBank/DDBJ databases">
        <authorList>
            <consortium name="Pathogen Informatics"/>
            <person name="Doyle S."/>
        </authorList>
    </citation>
    <scope>NUCLEOTIDE SEQUENCE [LARGE SCALE GENOMIC DNA]</scope>
    <source>
        <strain evidence="2 3">NCTC11157</strain>
    </source>
</reference>
<dbReference type="EMBL" id="UGTL01000001">
    <property type="protein sequence ID" value="SUB85192.1"/>
    <property type="molecule type" value="Genomic_DNA"/>
</dbReference>
<organism evidence="2 3">
    <name type="scientific">Prevotella disiens</name>
    <dbReference type="NCBI Taxonomy" id="28130"/>
    <lineage>
        <taxon>Bacteria</taxon>
        <taxon>Pseudomonadati</taxon>
        <taxon>Bacteroidota</taxon>
        <taxon>Bacteroidia</taxon>
        <taxon>Bacteroidales</taxon>
        <taxon>Prevotellaceae</taxon>
        <taxon>Prevotella</taxon>
    </lineage>
</organism>
<evidence type="ECO:0000313" key="3">
    <source>
        <dbReference type="Proteomes" id="UP000254072"/>
    </source>
</evidence>
<keyword evidence="1" id="KW-1133">Transmembrane helix</keyword>
<evidence type="ECO:0000256" key="1">
    <source>
        <dbReference type="SAM" id="Phobius"/>
    </source>
</evidence>
<dbReference type="Proteomes" id="UP000254072">
    <property type="component" value="Unassembled WGS sequence"/>
</dbReference>
<dbReference type="AlphaFoldDB" id="A0A379DYT9"/>
<keyword evidence="1" id="KW-0472">Membrane</keyword>
<gene>
    <name evidence="2" type="ORF">NCTC11157_00915</name>
</gene>
<protein>
    <submittedName>
        <fullName evidence="2">Uncharacterized protein</fullName>
    </submittedName>
</protein>
<name>A0A379DYT9_9BACT</name>
<evidence type="ECO:0000313" key="2">
    <source>
        <dbReference type="EMBL" id="SUB85192.1"/>
    </source>
</evidence>
<sequence>MKEINQIENNDVFPNPSAALSIKIKPMQVPTSRLQTYLLGLYVLLYHRYYILQMIPSLVSRMKLTILRISGESGTCWSTCIHASKIDV</sequence>
<keyword evidence="1" id="KW-0812">Transmembrane</keyword>
<proteinExistence type="predicted"/>
<feature type="transmembrane region" description="Helical" evidence="1">
    <location>
        <begin position="34"/>
        <end position="52"/>
    </location>
</feature>